<evidence type="ECO:0000313" key="3">
    <source>
        <dbReference type="EMBL" id="QHT85675.1"/>
    </source>
</evidence>
<sequence length="597" mass="65856">MELAIPLVALGGLYIISNQSKNDKKENFESRKNKVNVLPNIDVENRNYPDEYPVQNAQDDLTSQLSTVNKYDGTAYTDKYFNTNVEENIINKGIDQNTSKYYSLSGQKVDATYFKHTNMQPYFGSHLRGSHLDANSGESILDNYVGSGSQIINKKEQSPLFAPREGYQYPYGMPNTSDFMQSRVNPSLKMSNVKPFAEQHIAPGINAGYGTTGVGGYNSGLIARDMYMPRNVDEMRADNNPKAGEFMLYGHEGPADSFIKERAHLGIVEKNRVETSFPLGHDRLFTTVGAQTAPTARAIPVVHHVNRPETSTEYSGVARAHVSSQQMDGEYMPSKHIDLAGPQLQPAYRIGAGGANESDYGIKSQKVYKNNRSSNRNDGYLGIAGGVITAAIAPLLDALRPSRKENTVGTIRPYQNPGTTVPNSYIFNPTDRPAPTIRETTEISSGHLFVDRMQAGGGYEVNPQQPIINNRQTQSDFQYTGIASAGERGREPRTYDAEYNQRNNDLKSSTLAGYTPGGKNGIFNPTVNMTSMPKDSDLINRRSLNPSLPSQNVSVDSYGRQTSGTQLYENIQMDRTNPDILSQLKGNPFVVSHVNGL</sequence>
<reference evidence="3" key="1">
    <citation type="journal article" date="2020" name="Nature">
        <title>Giant virus diversity and host interactions through global metagenomics.</title>
        <authorList>
            <person name="Schulz F."/>
            <person name="Roux S."/>
            <person name="Paez-Espino D."/>
            <person name="Jungbluth S."/>
            <person name="Walsh D.A."/>
            <person name="Denef V.J."/>
            <person name="McMahon K.D."/>
            <person name="Konstantinidis K.T."/>
            <person name="Eloe-Fadrosh E.A."/>
            <person name="Kyrpides N.C."/>
            <person name="Woyke T."/>
        </authorList>
    </citation>
    <scope>NUCLEOTIDE SEQUENCE</scope>
    <source>
        <strain evidence="3">GVMAG-M-3300023184-182</strain>
    </source>
</reference>
<name>A0A6C0HZV0_9ZZZZ</name>
<protein>
    <recommendedName>
        <fullName evidence="2">DUF5899 domain-containing protein</fullName>
    </recommendedName>
</protein>
<evidence type="ECO:0000259" key="2">
    <source>
        <dbReference type="Pfam" id="PF19251"/>
    </source>
</evidence>
<dbReference type="Pfam" id="PF19251">
    <property type="entry name" value="DUF5899"/>
    <property type="match status" value="1"/>
</dbReference>
<dbReference type="InterPro" id="IPR045418">
    <property type="entry name" value="P2_DUF5899"/>
</dbReference>
<dbReference type="AlphaFoldDB" id="A0A6C0HZV0"/>
<feature type="region of interest" description="Disordered" evidence="1">
    <location>
        <begin position="408"/>
        <end position="433"/>
    </location>
</feature>
<dbReference type="EMBL" id="MN740043">
    <property type="protein sequence ID" value="QHT85675.1"/>
    <property type="molecule type" value="Genomic_DNA"/>
</dbReference>
<feature type="compositionally biased region" description="Polar residues" evidence="1">
    <location>
        <begin position="416"/>
        <end position="427"/>
    </location>
</feature>
<feature type="domain" description="DUF5899" evidence="2">
    <location>
        <begin position="180"/>
        <end position="298"/>
    </location>
</feature>
<evidence type="ECO:0000256" key="1">
    <source>
        <dbReference type="SAM" id="MobiDB-lite"/>
    </source>
</evidence>
<organism evidence="3">
    <name type="scientific">viral metagenome</name>
    <dbReference type="NCBI Taxonomy" id="1070528"/>
    <lineage>
        <taxon>unclassified sequences</taxon>
        <taxon>metagenomes</taxon>
        <taxon>organismal metagenomes</taxon>
    </lineage>
</organism>
<accession>A0A6C0HZV0</accession>
<proteinExistence type="predicted"/>